<dbReference type="InterPro" id="IPR038396">
    <property type="entry name" value="SpoIIAA-like_sf"/>
</dbReference>
<comment type="caution">
    <text evidence="1">The sequence shown here is derived from an EMBL/GenBank/DDBJ whole genome shotgun (WGS) entry which is preliminary data.</text>
</comment>
<evidence type="ECO:0000313" key="1">
    <source>
        <dbReference type="EMBL" id="CAH0992425.1"/>
    </source>
</evidence>
<name>A0ABN8EL14_9GAMM</name>
<sequence length="121" mass="13724">MFNVMKNGSNRLDLELRGKIDSDGMRLALEQMFSAAESIESGRMLYRIHDFDLPTLGAIGVELSRLPELLRMVKKFDRCAVLCDKQWVQKIGEFEGRLIPGLDIKSFNSDETDAAEAWLAE</sequence>
<protein>
    <recommendedName>
        <fullName evidence="3">STAS/SEC14 domain-containing protein</fullName>
    </recommendedName>
</protein>
<keyword evidence="2" id="KW-1185">Reference proteome</keyword>
<reference evidence="1" key="1">
    <citation type="submission" date="2021-12" db="EMBL/GenBank/DDBJ databases">
        <authorList>
            <person name="Rodrigo-Torres L."/>
            <person name="Arahal R. D."/>
            <person name="Lucena T."/>
        </authorList>
    </citation>
    <scope>NUCLEOTIDE SEQUENCE</scope>
    <source>
        <strain evidence="1">CECT 8267</strain>
    </source>
</reference>
<gene>
    <name evidence="1" type="ORF">SIN8267_02545</name>
</gene>
<accession>A0ABN8EL14</accession>
<dbReference type="Pfam" id="PF11964">
    <property type="entry name" value="SpoIIAA-like"/>
    <property type="match status" value="1"/>
</dbReference>
<dbReference type="RefSeq" id="WP_237445112.1">
    <property type="nucleotide sequence ID" value="NZ_CAKLPX010000003.1"/>
</dbReference>
<evidence type="ECO:0000313" key="2">
    <source>
        <dbReference type="Proteomes" id="UP000838100"/>
    </source>
</evidence>
<dbReference type="Proteomes" id="UP000838100">
    <property type="component" value="Unassembled WGS sequence"/>
</dbReference>
<dbReference type="Gene3D" id="3.40.50.10600">
    <property type="entry name" value="SpoIIaa-like domains"/>
    <property type="match status" value="1"/>
</dbReference>
<proteinExistence type="predicted"/>
<evidence type="ECO:0008006" key="3">
    <source>
        <dbReference type="Google" id="ProtNLM"/>
    </source>
</evidence>
<dbReference type="InterPro" id="IPR021866">
    <property type="entry name" value="SpoIIAA-like"/>
</dbReference>
<dbReference type="EMBL" id="CAKLPX010000003">
    <property type="protein sequence ID" value="CAH0992425.1"/>
    <property type="molecule type" value="Genomic_DNA"/>
</dbReference>
<dbReference type="InterPro" id="IPR036513">
    <property type="entry name" value="STAS_dom_sf"/>
</dbReference>
<organism evidence="1 2">
    <name type="scientific">Sinobacterium norvegicum</name>
    <dbReference type="NCBI Taxonomy" id="1641715"/>
    <lineage>
        <taxon>Bacteria</taxon>
        <taxon>Pseudomonadati</taxon>
        <taxon>Pseudomonadota</taxon>
        <taxon>Gammaproteobacteria</taxon>
        <taxon>Cellvibrionales</taxon>
        <taxon>Spongiibacteraceae</taxon>
        <taxon>Sinobacterium</taxon>
    </lineage>
</organism>
<dbReference type="SUPFAM" id="SSF52091">
    <property type="entry name" value="SpoIIaa-like"/>
    <property type="match status" value="1"/>
</dbReference>